<evidence type="ECO:0000259" key="3">
    <source>
        <dbReference type="Pfam" id="PF22818"/>
    </source>
</evidence>
<feature type="domain" description="AMP-dependent synthetase/ligase" evidence="2">
    <location>
        <begin position="118"/>
        <end position="282"/>
    </location>
</feature>
<dbReference type="SUPFAM" id="SSF56801">
    <property type="entry name" value="Acetyl-CoA synthetase-like"/>
    <property type="match status" value="1"/>
</dbReference>
<dbReference type="InterPro" id="IPR054545">
    <property type="entry name" value="ApeI-like"/>
</dbReference>
<dbReference type="PANTHER" id="PTHR43767">
    <property type="entry name" value="LONG-CHAIN-FATTY-ACID--COA LIGASE"/>
    <property type="match status" value="1"/>
</dbReference>
<dbReference type="SUPFAM" id="SSF54637">
    <property type="entry name" value="Thioesterase/thiol ester dehydrase-isomerase"/>
    <property type="match status" value="1"/>
</dbReference>
<accession>A0ABY2UET8</accession>
<dbReference type="Gene3D" id="3.30.300.30">
    <property type="match status" value="1"/>
</dbReference>
<dbReference type="RefSeq" id="WP_138236639.1">
    <property type="nucleotide sequence ID" value="NZ_CP185860.1"/>
</dbReference>
<evidence type="ECO:0000259" key="2">
    <source>
        <dbReference type="Pfam" id="PF00501"/>
    </source>
</evidence>
<dbReference type="EMBL" id="VANI01000016">
    <property type="protein sequence ID" value="TLM75667.1"/>
    <property type="molecule type" value="Genomic_DNA"/>
</dbReference>
<dbReference type="InterPro" id="IPR042099">
    <property type="entry name" value="ANL_N_sf"/>
</dbReference>
<feature type="domain" description="ApeI dehydratase-like" evidence="3">
    <location>
        <begin position="481"/>
        <end position="577"/>
    </location>
</feature>
<dbReference type="PANTHER" id="PTHR43767:SF8">
    <property type="entry name" value="LONG-CHAIN-FATTY-ACID--COA LIGASE"/>
    <property type="match status" value="1"/>
</dbReference>
<keyword evidence="5" id="KW-1185">Reference proteome</keyword>
<sequence length="583" mass="63942">MQWQQLFGYSADDALVCAAADGRKISFAEFKRDLAAACAYLHSAAAQTPRKRAALFCTDTYQFCVWLCAGLGCNLQLVIPANNKRATANALEAIDLWLGEWPSQTSAVAALPLSDTAVNALPQTFEGALQLFTSGSSGEPQSIDKTLPQLMAEITAQQRQWAERTANCAVLATVSHQHIYGLLFRLLWPLSSGRPFAGRTYVDVAALLEDAEQLAPALWVASPAQLSRRNETWAWHKAAHLNGIFSSGGPLAAEDSAAIAALSGHWPLEIYGSTETGGIAWRQQQDGNILWTPLAGVQLSTHTCGESPTPLLQVQSPWVASGFTTQDCVTFVGERFELKGRADTIAKIEEKRISLTQVERLLAASPLVASARVLVLPKNTRRSRDVLGALVVLSAVGAEELNTRGKSTLVRQLRTWLAPDLDGVAVPRSWRFVGEIPVNQQGKSPRELLMQAFEHDQSFSVPAAMLPKVEFAEQDGEDGSQRKSARVKLRIPRDLPCLPGHFDTAPVVPGVVQLDWAMHFGKQLLQIPGEFSGMENIKFKQLLVPEEQAELELSFDIDKQKLTYRFFWDGDEFSSGRLSFHNV</sequence>
<comment type="caution">
    <text evidence="4">The sequence shown here is derived from an EMBL/GenBank/DDBJ whole genome shotgun (WGS) entry which is preliminary data.</text>
</comment>
<dbReference type="InterPro" id="IPR045851">
    <property type="entry name" value="AMP-bd_C_sf"/>
</dbReference>
<keyword evidence="1" id="KW-0436">Ligase</keyword>
<dbReference type="Pfam" id="PF22818">
    <property type="entry name" value="ApeI-like"/>
    <property type="match status" value="1"/>
</dbReference>
<name>A0ABY2UET8_9GAMM</name>
<reference evidence="4 5" key="1">
    <citation type="submission" date="2019-05" db="EMBL/GenBank/DDBJ databases">
        <title>Microbulbifer harenosus sp. nov., an alginate-degrading bacterium isolated from coastal sand.</title>
        <authorList>
            <person name="Huang H."/>
            <person name="Mo K."/>
            <person name="Bao S."/>
        </authorList>
    </citation>
    <scope>NUCLEOTIDE SEQUENCE [LARGE SCALE GENOMIC DNA]</scope>
    <source>
        <strain evidence="4 5">HB161719</strain>
    </source>
</reference>
<evidence type="ECO:0000313" key="4">
    <source>
        <dbReference type="EMBL" id="TLM75667.1"/>
    </source>
</evidence>
<dbReference type="InterPro" id="IPR029069">
    <property type="entry name" value="HotDog_dom_sf"/>
</dbReference>
<dbReference type="InterPro" id="IPR050237">
    <property type="entry name" value="ATP-dep_AMP-bd_enzyme"/>
</dbReference>
<gene>
    <name evidence="4" type="ORF">FDY93_15335</name>
</gene>
<evidence type="ECO:0000313" key="5">
    <source>
        <dbReference type="Proteomes" id="UP000306791"/>
    </source>
</evidence>
<protein>
    <submittedName>
        <fullName evidence="4">AMP-binding protein</fullName>
    </submittedName>
</protein>
<dbReference type="Gene3D" id="3.40.50.12780">
    <property type="entry name" value="N-terminal domain of ligase-like"/>
    <property type="match status" value="1"/>
</dbReference>
<dbReference type="Pfam" id="PF00501">
    <property type="entry name" value="AMP-binding"/>
    <property type="match status" value="1"/>
</dbReference>
<dbReference type="Gene3D" id="3.10.129.10">
    <property type="entry name" value="Hotdog Thioesterase"/>
    <property type="match status" value="1"/>
</dbReference>
<dbReference type="Proteomes" id="UP000306791">
    <property type="component" value="Unassembled WGS sequence"/>
</dbReference>
<proteinExistence type="predicted"/>
<dbReference type="InterPro" id="IPR000873">
    <property type="entry name" value="AMP-dep_synth/lig_dom"/>
</dbReference>
<evidence type="ECO:0000256" key="1">
    <source>
        <dbReference type="ARBA" id="ARBA00022598"/>
    </source>
</evidence>
<organism evidence="4 5">
    <name type="scientific">Microbulbifer harenosus</name>
    <dbReference type="NCBI Taxonomy" id="2576840"/>
    <lineage>
        <taxon>Bacteria</taxon>
        <taxon>Pseudomonadati</taxon>
        <taxon>Pseudomonadota</taxon>
        <taxon>Gammaproteobacteria</taxon>
        <taxon>Cellvibrionales</taxon>
        <taxon>Microbulbiferaceae</taxon>
        <taxon>Microbulbifer</taxon>
    </lineage>
</organism>